<gene>
    <name evidence="3" type="ORF">BHE16_04870</name>
</gene>
<name>A0A1L2ZN48_9MICC</name>
<proteinExistence type="predicted"/>
<protein>
    <recommendedName>
        <fullName evidence="2">Acyltransferase 3 domain-containing protein</fullName>
    </recommendedName>
</protein>
<feature type="transmembrane region" description="Helical" evidence="1">
    <location>
        <begin position="263"/>
        <end position="279"/>
    </location>
</feature>
<dbReference type="GO" id="GO:0016747">
    <property type="term" value="F:acyltransferase activity, transferring groups other than amino-acyl groups"/>
    <property type="evidence" value="ECO:0007669"/>
    <property type="project" value="InterPro"/>
</dbReference>
<dbReference type="PANTHER" id="PTHR23028">
    <property type="entry name" value="ACETYLTRANSFERASE"/>
    <property type="match status" value="1"/>
</dbReference>
<dbReference type="EMBL" id="CP018135">
    <property type="protein sequence ID" value="APF40461.1"/>
    <property type="molecule type" value="Genomic_DNA"/>
</dbReference>
<dbReference type="STRING" id="556325.BHE16_04870"/>
<keyword evidence="1" id="KW-0812">Transmembrane</keyword>
<dbReference type="InterPro" id="IPR050879">
    <property type="entry name" value="Acyltransferase_3"/>
</dbReference>
<evidence type="ECO:0000313" key="3">
    <source>
        <dbReference type="EMBL" id="APF40461.1"/>
    </source>
</evidence>
<keyword evidence="1" id="KW-0472">Membrane</keyword>
<evidence type="ECO:0000313" key="4">
    <source>
        <dbReference type="Proteomes" id="UP000183530"/>
    </source>
</evidence>
<feature type="transmembrane region" description="Helical" evidence="1">
    <location>
        <begin position="299"/>
        <end position="320"/>
    </location>
</feature>
<dbReference type="RefSeq" id="WP_071893941.1">
    <property type="nucleotide sequence ID" value="NZ_CP018135.1"/>
</dbReference>
<dbReference type="GO" id="GO:0000271">
    <property type="term" value="P:polysaccharide biosynthetic process"/>
    <property type="evidence" value="ECO:0007669"/>
    <property type="project" value="TreeGrafter"/>
</dbReference>
<feature type="transmembrane region" description="Helical" evidence="1">
    <location>
        <begin position="58"/>
        <end position="77"/>
    </location>
</feature>
<dbReference type="Proteomes" id="UP000183530">
    <property type="component" value="Chromosome"/>
</dbReference>
<dbReference type="InterPro" id="IPR002656">
    <property type="entry name" value="Acyl_transf_3_dom"/>
</dbReference>
<dbReference type="PANTHER" id="PTHR23028:SF53">
    <property type="entry name" value="ACYL_TRANSF_3 DOMAIN-CONTAINING PROTEIN"/>
    <property type="match status" value="1"/>
</dbReference>
<feature type="domain" description="Acyltransferase 3" evidence="2">
    <location>
        <begin position="23"/>
        <end position="338"/>
    </location>
</feature>
<keyword evidence="4" id="KW-1185">Reference proteome</keyword>
<feature type="transmembrane region" description="Helical" evidence="1">
    <location>
        <begin position="175"/>
        <end position="194"/>
    </location>
</feature>
<sequence>MTNFRDVPGKVETLGTSSGRFTELDGLRGIAALAVVVSHYGGAYNSRYPNDPMAFNDFSYGAFGVQLFFLISGFVILMTAFRAKRPSDFVISRVSRLYPAYWISLVLAVVLIYAFNVPPFKPSVPEILANITMIQRWFLLPNVEDVYWTLAIEMQFYVLILLLLLVTKCKISDRLVRWGSVAWLLVSMAVSFWAGPYSRGISPQNVDTPVKMVLNVTLAEFGPLFCAGMLLFISRRDAKLQPLAIVAGIVASLNAGLLHGVQSALIVLGIIAVFTFVVMRPRTRFLNFAPLQWYGKISYSLYIVHATLGYVVIHSVWPYVGRNGAIFVAFAVASVVAWGVYKFGEVYLTGKLKSGLKSLQLRAGSK</sequence>
<feature type="transmembrane region" description="Helical" evidence="1">
    <location>
        <begin position="214"/>
        <end position="233"/>
    </location>
</feature>
<feature type="transmembrane region" description="Helical" evidence="1">
    <location>
        <begin position="146"/>
        <end position="166"/>
    </location>
</feature>
<accession>A0A1L2ZN48</accession>
<dbReference type="Pfam" id="PF01757">
    <property type="entry name" value="Acyl_transf_3"/>
    <property type="match status" value="1"/>
</dbReference>
<evidence type="ECO:0000259" key="2">
    <source>
        <dbReference type="Pfam" id="PF01757"/>
    </source>
</evidence>
<evidence type="ECO:0000256" key="1">
    <source>
        <dbReference type="SAM" id="Phobius"/>
    </source>
</evidence>
<reference evidence="3 4" key="1">
    <citation type="submission" date="2016-11" db="EMBL/GenBank/DDBJ databases">
        <title>Genome sequencing of Zhihengliuella aestuarii B18 antagonistic to Plasmodiophora brassicae.</title>
        <authorList>
            <person name="Luo Y."/>
        </authorList>
    </citation>
    <scope>NUCLEOTIDE SEQUENCE [LARGE SCALE GENOMIC DNA]</scope>
    <source>
        <strain evidence="3 4">B18</strain>
    </source>
</reference>
<feature type="transmembrane region" description="Helical" evidence="1">
    <location>
        <begin position="326"/>
        <end position="344"/>
    </location>
</feature>
<keyword evidence="1" id="KW-1133">Transmembrane helix</keyword>
<organism evidence="3 4">
    <name type="scientific">Neomicrococcus aestuarii</name>
    <dbReference type="NCBI Taxonomy" id="556325"/>
    <lineage>
        <taxon>Bacteria</taxon>
        <taxon>Bacillati</taxon>
        <taxon>Actinomycetota</taxon>
        <taxon>Actinomycetes</taxon>
        <taxon>Micrococcales</taxon>
        <taxon>Micrococcaceae</taxon>
        <taxon>Neomicrococcus</taxon>
    </lineage>
</organism>
<feature type="transmembrane region" description="Helical" evidence="1">
    <location>
        <begin position="98"/>
        <end position="115"/>
    </location>
</feature>
<dbReference type="AlphaFoldDB" id="A0A1L2ZN48"/>
<dbReference type="OrthoDB" id="9807745at2"/>
<dbReference type="GO" id="GO:0016020">
    <property type="term" value="C:membrane"/>
    <property type="evidence" value="ECO:0007669"/>
    <property type="project" value="TreeGrafter"/>
</dbReference>
<dbReference type="KEGG" id="nae:BHE16_04870"/>